<dbReference type="Pfam" id="PF03931">
    <property type="entry name" value="Skp1_POZ"/>
    <property type="match status" value="1"/>
</dbReference>
<dbReference type="GO" id="GO:0006511">
    <property type="term" value="P:ubiquitin-dependent protein catabolic process"/>
    <property type="evidence" value="ECO:0007669"/>
    <property type="project" value="InterPro"/>
</dbReference>
<evidence type="ECO:0000256" key="3">
    <source>
        <dbReference type="ARBA" id="ARBA00022786"/>
    </source>
</evidence>
<dbReference type="PANTHER" id="PTHR11165">
    <property type="entry name" value="SKP1"/>
    <property type="match status" value="1"/>
</dbReference>
<dbReference type="SUPFAM" id="SSF81382">
    <property type="entry name" value="Skp1 dimerisation domain-like"/>
    <property type="match status" value="1"/>
</dbReference>
<organism evidence="5">
    <name type="scientific">Lotus japonicus</name>
    <name type="common">Lotus corniculatus var. japonicus</name>
    <dbReference type="NCBI Taxonomy" id="34305"/>
    <lineage>
        <taxon>Eukaryota</taxon>
        <taxon>Viridiplantae</taxon>
        <taxon>Streptophyta</taxon>
        <taxon>Embryophyta</taxon>
        <taxon>Tracheophyta</taxon>
        <taxon>Spermatophyta</taxon>
        <taxon>Magnoliopsida</taxon>
        <taxon>eudicotyledons</taxon>
        <taxon>Gunneridae</taxon>
        <taxon>Pentapetalae</taxon>
        <taxon>rosids</taxon>
        <taxon>fabids</taxon>
        <taxon>Fabales</taxon>
        <taxon>Fabaceae</taxon>
        <taxon>Papilionoideae</taxon>
        <taxon>50 kb inversion clade</taxon>
        <taxon>NPAAA clade</taxon>
        <taxon>Hologalegina</taxon>
        <taxon>robinioid clade</taxon>
        <taxon>Loteae</taxon>
        <taxon>Lotus</taxon>
    </lineage>
</organism>
<protein>
    <recommendedName>
        <fullName evidence="4">SKP1 component POZ domain-containing protein</fullName>
    </recommendedName>
</protein>
<sequence length="95" mass="10592">MASPSLSKEMKAVEIFIDDDDKAFIIPLPEVSSQDLVKIIEYCKQRRTAANAKDFDAEFAKALNNKELLSLIAAANYLNMADLLDLLSQCIVDRV</sequence>
<evidence type="ECO:0000256" key="2">
    <source>
        <dbReference type="ARBA" id="ARBA00009993"/>
    </source>
</evidence>
<dbReference type="UniPathway" id="UPA00143"/>
<comment type="pathway">
    <text evidence="1">Protein modification; protein ubiquitination.</text>
</comment>
<dbReference type="InterPro" id="IPR001232">
    <property type="entry name" value="SKP1-like"/>
</dbReference>
<name>I3SE65_LOTJA</name>
<dbReference type="InterPro" id="IPR016073">
    <property type="entry name" value="Skp1_comp_POZ"/>
</dbReference>
<dbReference type="SMART" id="SM00512">
    <property type="entry name" value="Skp1"/>
    <property type="match status" value="1"/>
</dbReference>
<evidence type="ECO:0000256" key="1">
    <source>
        <dbReference type="ARBA" id="ARBA00004906"/>
    </source>
</evidence>
<dbReference type="InterPro" id="IPR011333">
    <property type="entry name" value="SKP1/BTB/POZ_sf"/>
</dbReference>
<dbReference type="AlphaFoldDB" id="I3SE65"/>
<proteinExistence type="evidence at transcript level"/>
<keyword evidence="3" id="KW-0833">Ubl conjugation pathway</keyword>
<dbReference type="EMBL" id="BT138762">
    <property type="protein sequence ID" value="AFK38557.1"/>
    <property type="molecule type" value="mRNA"/>
</dbReference>
<evidence type="ECO:0000259" key="4">
    <source>
        <dbReference type="Pfam" id="PF03931"/>
    </source>
</evidence>
<dbReference type="Gene3D" id="3.30.710.10">
    <property type="entry name" value="Potassium Channel Kv1.1, Chain A"/>
    <property type="match status" value="1"/>
</dbReference>
<dbReference type="InterPro" id="IPR036296">
    <property type="entry name" value="SKP1-like_dim_sf"/>
</dbReference>
<dbReference type="InterPro" id="IPR016897">
    <property type="entry name" value="SKP1"/>
</dbReference>
<accession>I3SE65</accession>
<comment type="similarity">
    <text evidence="2">Belongs to the SKP1 family.</text>
</comment>
<evidence type="ECO:0000313" key="5">
    <source>
        <dbReference type="EMBL" id="AFK38557.1"/>
    </source>
</evidence>
<dbReference type="GO" id="GO:0009867">
    <property type="term" value="P:jasmonic acid mediated signaling pathway"/>
    <property type="evidence" value="ECO:0007669"/>
    <property type="project" value="UniProtKB-ARBA"/>
</dbReference>
<feature type="domain" description="SKP1 component POZ" evidence="4">
    <location>
        <begin position="14"/>
        <end position="47"/>
    </location>
</feature>
<dbReference type="GO" id="GO:0016567">
    <property type="term" value="P:protein ubiquitination"/>
    <property type="evidence" value="ECO:0007669"/>
    <property type="project" value="UniProtKB-UniPathway"/>
</dbReference>
<reference evidence="5" key="1">
    <citation type="submission" date="2012-05" db="EMBL/GenBank/DDBJ databases">
        <authorList>
            <person name="Krishnakumar V."/>
            <person name="Cheung F."/>
            <person name="Xiao Y."/>
            <person name="Chan A."/>
            <person name="Moskal W.A."/>
            <person name="Town C.D."/>
        </authorList>
    </citation>
    <scope>NUCLEOTIDE SEQUENCE</scope>
</reference>